<dbReference type="FunFam" id="3.40.50.1970:FF:000003">
    <property type="entry name" value="Alcohol dehydrogenase, iron-containing"/>
    <property type="match status" value="1"/>
</dbReference>
<feature type="domain" description="Alcohol dehydrogenase iron-type/glycerol dehydrogenase GldA" evidence="4">
    <location>
        <begin position="15"/>
        <end position="184"/>
    </location>
</feature>
<feature type="domain" description="Fe-containing alcohol dehydrogenase-like C-terminal" evidence="5">
    <location>
        <begin position="195"/>
        <end position="290"/>
    </location>
</feature>
<dbReference type="GO" id="GO:0004022">
    <property type="term" value="F:alcohol dehydrogenase (NAD+) activity"/>
    <property type="evidence" value="ECO:0007669"/>
    <property type="project" value="TreeGrafter"/>
</dbReference>
<reference evidence="6" key="1">
    <citation type="submission" date="2018-05" db="EMBL/GenBank/DDBJ databases">
        <authorList>
            <person name="Lanie J.A."/>
            <person name="Ng W.-L."/>
            <person name="Kazmierczak K.M."/>
            <person name="Andrzejewski T.M."/>
            <person name="Davidsen T.M."/>
            <person name="Wayne K.J."/>
            <person name="Tettelin H."/>
            <person name="Glass J.I."/>
            <person name="Rusch D."/>
            <person name="Podicherti R."/>
            <person name="Tsui H.-C.T."/>
            <person name="Winkler M.E."/>
        </authorList>
    </citation>
    <scope>NUCLEOTIDE SEQUENCE</scope>
</reference>
<dbReference type="PANTHER" id="PTHR11496:SF102">
    <property type="entry name" value="ALCOHOL DEHYDROGENASE 4"/>
    <property type="match status" value="1"/>
</dbReference>
<dbReference type="GO" id="GO:0046872">
    <property type="term" value="F:metal ion binding"/>
    <property type="evidence" value="ECO:0007669"/>
    <property type="project" value="InterPro"/>
</dbReference>
<dbReference type="Gene3D" id="1.20.1090.10">
    <property type="entry name" value="Dehydroquinate synthase-like - alpha domain"/>
    <property type="match status" value="1"/>
</dbReference>
<dbReference type="AlphaFoldDB" id="A0A382EBP4"/>
<dbReference type="Pfam" id="PF25137">
    <property type="entry name" value="ADH_Fe_C"/>
    <property type="match status" value="1"/>
</dbReference>
<dbReference type="SUPFAM" id="SSF56796">
    <property type="entry name" value="Dehydroquinate synthase-like"/>
    <property type="match status" value="1"/>
</dbReference>
<name>A0A382EBP4_9ZZZZ</name>
<evidence type="ECO:0000259" key="4">
    <source>
        <dbReference type="Pfam" id="PF00465"/>
    </source>
</evidence>
<evidence type="ECO:0000313" key="6">
    <source>
        <dbReference type="EMBL" id="SVB47391.1"/>
    </source>
</evidence>
<dbReference type="Pfam" id="PF00465">
    <property type="entry name" value="Fe-ADH"/>
    <property type="match status" value="1"/>
</dbReference>
<dbReference type="PANTHER" id="PTHR11496">
    <property type="entry name" value="ALCOHOL DEHYDROGENASE"/>
    <property type="match status" value="1"/>
</dbReference>
<dbReference type="Gene3D" id="3.40.50.1970">
    <property type="match status" value="1"/>
</dbReference>
<dbReference type="InterPro" id="IPR001670">
    <property type="entry name" value="ADH_Fe/GldA"/>
</dbReference>
<proteinExistence type="inferred from homology"/>
<protein>
    <submittedName>
        <fullName evidence="6">Uncharacterized protein</fullName>
    </submittedName>
</protein>
<dbReference type="PROSITE" id="PS00913">
    <property type="entry name" value="ADH_IRON_1"/>
    <property type="match status" value="1"/>
</dbReference>
<keyword evidence="3" id="KW-0520">NAD</keyword>
<gene>
    <name evidence="6" type="ORF">METZ01_LOCUS200245</name>
</gene>
<dbReference type="InterPro" id="IPR018211">
    <property type="entry name" value="ADH_Fe_CS"/>
</dbReference>
<organism evidence="6">
    <name type="scientific">marine metagenome</name>
    <dbReference type="NCBI Taxonomy" id="408172"/>
    <lineage>
        <taxon>unclassified sequences</taxon>
        <taxon>metagenomes</taxon>
        <taxon>ecological metagenomes</taxon>
    </lineage>
</organism>
<dbReference type="InterPro" id="IPR039697">
    <property type="entry name" value="Alcohol_dehydrogenase_Fe"/>
</dbReference>
<dbReference type="InterPro" id="IPR056798">
    <property type="entry name" value="ADH_Fe_C"/>
</dbReference>
<sequence length="290" mass="31586">MNLLDRQQWNFPIPIAYGPGLLSEIHTFCHNANMSKPLIVTEKSTRNLPFIEDILQTLRTNNIECDIYSDISSNPRDDEIRPGRTLFRNGRHDGIIAIGGGSGMDAGKAICTVANNEIDLWKFEFKLTPPDVSETPFPPVICIPTTAGTGAETTSAAMITLTSRNMKLCTWHPDLIPSVALLDPNITLGLPTDLTAWTGCDAMVHAIEAYCVPGFDSRYDEMALDGLRLINQWISIAVNDPSNIEARGGMIIAACRAGIAFTRGLGLVHSISHMVGGEYDTHHGLTNAIV</sequence>
<evidence type="ECO:0000259" key="5">
    <source>
        <dbReference type="Pfam" id="PF25137"/>
    </source>
</evidence>
<feature type="non-terminal residue" evidence="6">
    <location>
        <position position="290"/>
    </location>
</feature>
<evidence type="ECO:0000256" key="3">
    <source>
        <dbReference type="ARBA" id="ARBA00023027"/>
    </source>
</evidence>
<comment type="similarity">
    <text evidence="1">Belongs to the iron-containing alcohol dehydrogenase family.</text>
</comment>
<dbReference type="EMBL" id="UINC01043402">
    <property type="protein sequence ID" value="SVB47391.1"/>
    <property type="molecule type" value="Genomic_DNA"/>
</dbReference>
<keyword evidence="2" id="KW-0560">Oxidoreductase</keyword>
<accession>A0A382EBP4</accession>
<dbReference type="PROSITE" id="PS00060">
    <property type="entry name" value="ADH_IRON_2"/>
    <property type="match status" value="1"/>
</dbReference>
<evidence type="ECO:0000256" key="1">
    <source>
        <dbReference type="ARBA" id="ARBA00007358"/>
    </source>
</evidence>
<evidence type="ECO:0000256" key="2">
    <source>
        <dbReference type="ARBA" id="ARBA00023002"/>
    </source>
</evidence>